<dbReference type="HOGENOM" id="CLU_251768_0_0_14"/>
<sequence length="1513" mass="168670">MNGFDMSQIPLFFLIFQGAVLGFFALIHFFMGMKRGFTKTLWFFIGQVALVFVLFMALGMIQTRDLVNEEMLRLYMQYASFGMMDVNQYLDQVIAAGAMPLLLAIIDLSLKIGMFVLFYTILKYIFQWVIFGIPWALFIKPIVKDMKKQRLLGGLVGIARGAFSGFILIFPVLILLNTIIDEGVEIESAEYQELSVAISEANQYNFVRYINDYVKVEEQGFADYMFDLAFRSKVNEGEVIIWRKELAWASEGAKAALPYIMSGEEFDTSTITYDEILKYQGFFSKFAESQLIDSGLKPILKLGIILASDMEGFEYLTEEQVEDIIASIDGTDVSITEDINSLYLAVKDLLEIQDFAAWQSSMEDLSIIGSFDEDQQALFISALSRLSTLSMLNLGDPLLEVLLYDQNILDQLQFLETDAEKEALIESVLVKIRTYQGTFLSETLGELVGILDTTLFSFPGIDLDNDGTKDVDLSSFIANLQDITILLNTDDTYHVWFKDVLDQIASLSVIDVLLDPVIEFSVSQLTSTELEWTEEEFTLLKGIIENNISTQDDLKREMLWIADVYEKISALNIASRISDGDDPMYILDTLLINESGRVLFRDAMDTFLDGQSITSLTNQMSNVFIRKYLTEPIELTEPLYRALDIDGFSMMDEIDLVIDVLFGLYDEGLVLSEVMAPDADMFETILPVIINYVKNEEQRDLLLSSNILYSFIDSNLSSLEVFEIPSVVLETSGEYEGWIKKTELDALFTILGDLVEEMDNQGIDFMTLFEGSDALNAIFPVIKSYASDPVNRANLLNSDIIYKTLSDQIAAIDMLDIPAHAMVNDNMSSYNGWILRDELSKLLESIIILDLDLPTEGETFNLDNITGEDINNVIQVESVIVNRLISGFLIDANLFSIPDPAFVNALQEDLTQDELEALGQLLEDLGLNFGDLINGDSSSILNQITVEKLTGISYQNSYIMRGFITFGIQTGIGTPHALALDSTYTDVLSSQEIEEIFNILNALDEVPSLTVQELMDTLNPSNLSFNQINLIIQSGDSIVIRALFTENLLNISLISDLNIQDQAYHIHESVPQYDLISYQELGRLVDSIGHLSSDLDAPVLDSVSAMDTDTLSIQAMIDMLNEDSSIIRTLMSDTIIDFVTPARIMDDAYDMLSPGDLTKIELNRFFASIGVLDPTFNDGNPNNDQPVLDLVQTLSATVGDLSIGDMKLMQQEQSLIMQKFMSEGIVTAITLNDIREDAFLDVSFEMIKNSEITSLLDSLYILALSVNGNDANLANDEPISQIAGSLNPTALTPEVLRNLALESSIIVYRKITNAIVSTNVSIPDSAFEVHAYTGDDLTQAEMTALADALDAFGFATLEVDLIDPGTTSLSDVKNVLLANSLIATRMISKAVIDANLDTVESRTGTEDSSMDVQVDELINLVDAFVAFGITDIDNAQSVDIPTLYLNAQAMNETEFNGYIDYVEPYDPLTEDVGLTIVKDFLISKLDNQIPDPMNFPNNYSVTNRQELNELVYP</sequence>
<keyword evidence="3" id="KW-1185">Reference proteome</keyword>
<evidence type="ECO:0000313" key="3">
    <source>
        <dbReference type="Proteomes" id="UP000032434"/>
    </source>
</evidence>
<dbReference type="OrthoDB" id="383615at2"/>
<dbReference type="InParanoid" id="A0A061AI79"/>
<feature type="transmembrane region" description="Helical" evidence="1">
    <location>
        <begin position="155"/>
        <end position="176"/>
    </location>
</feature>
<evidence type="ECO:0000313" key="2">
    <source>
        <dbReference type="EMBL" id="CDR30667.1"/>
    </source>
</evidence>
<feature type="transmembrane region" description="Helical" evidence="1">
    <location>
        <begin position="125"/>
        <end position="143"/>
    </location>
</feature>
<name>A0A061AI79_9MOLU</name>
<accession>A0A061AI79</accession>
<protein>
    <submittedName>
        <fullName evidence="2">Hypothetical surface-anchored protein</fullName>
    </submittedName>
</protein>
<dbReference type="PATRIC" id="fig|35623.3.peg.594"/>
<dbReference type="STRING" id="35623.Aocu_05940"/>
<dbReference type="EMBL" id="LK028559">
    <property type="protein sequence ID" value="CDR30667.1"/>
    <property type="molecule type" value="Genomic_DNA"/>
</dbReference>
<feature type="transmembrane region" description="Helical" evidence="1">
    <location>
        <begin position="42"/>
        <end position="61"/>
    </location>
</feature>
<keyword evidence="1" id="KW-0472">Membrane</keyword>
<dbReference type="Proteomes" id="UP000032434">
    <property type="component" value="Chromosome 1"/>
</dbReference>
<proteinExistence type="predicted"/>
<feature type="transmembrane region" description="Helical" evidence="1">
    <location>
        <begin position="12"/>
        <end position="30"/>
    </location>
</feature>
<organism evidence="2 3">
    <name type="scientific">Acholeplasma oculi</name>
    <dbReference type="NCBI Taxonomy" id="35623"/>
    <lineage>
        <taxon>Bacteria</taxon>
        <taxon>Bacillati</taxon>
        <taxon>Mycoplasmatota</taxon>
        <taxon>Mollicutes</taxon>
        <taxon>Acholeplasmatales</taxon>
        <taxon>Acholeplasmataceae</taxon>
        <taxon>Acholeplasma</taxon>
    </lineage>
</organism>
<keyword evidence="1" id="KW-1133">Transmembrane helix</keyword>
<dbReference type="RefSeq" id="WP_045749189.1">
    <property type="nucleotide sequence ID" value="NZ_FUZK01000001.1"/>
</dbReference>
<dbReference type="KEGG" id="aoc:Aocu_05940"/>
<reference evidence="3" key="1">
    <citation type="submission" date="2014-05" db="EMBL/GenBank/DDBJ databases">
        <authorList>
            <person name="Kube M."/>
        </authorList>
    </citation>
    <scope>NUCLEOTIDE SEQUENCE [LARGE SCALE GENOMIC DNA]</scope>
</reference>
<keyword evidence="1" id="KW-0812">Transmembrane</keyword>
<evidence type="ECO:0000256" key="1">
    <source>
        <dbReference type="SAM" id="Phobius"/>
    </source>
</evidence>
<gene>
    <name evidence="2" type="ORF">Aocu_05940</name>
</gene>